<protein>
    <recommendedName>
        <fullName evidence="4">Plastid lipid-associated protein/fibrillin conserved domain-containing protein</fullName>
    </recommendedName>
</protein>
<evidence type="ECO:0000259" key="4">
    <source>
        <dbReference type="Pfam" id="PF04755"/>
    </source>
</evidence>
<sequence>MMLQMLLFFMVAQCSCLVPVGPCLGLHSSANCGLARSAPPRFVESYYDKRMRDERLRQAALEAPDAGSTTGSGTAATLQQAAIKITEQLSAKQDSARMYALKRRLMQLCNEVERGAKVNLRQQEEIEEMVKELEGMSPIKSPLQAPEINGRWQLIYTTSASILGIGRLFRPFGPIYQTISVPDLSAENGGVIKWGPIRFSRWVKASLEPIVGSESEVMVRFKRFRIGFLRIPAPKSAMSELDTTYLDSNLRISRGGKGNIMILLKDDLPVYGV</sequence>
<dbReference type="GO" id="GO:0009536">
    <property type="term" value="C:plastid"/>
    <property type="evidence" value="ECO:0007669"/>
    <property type="project" value="UniProtKB-SubCell"/>
</dbReference>
<dbReference type="InterPro" id="IPR006843">
    <property type="entry name" value="PAP/fibrillin_dom"/>
</dbReference>
<keyword evidence="3" id="KW-0732">Signal</keyword>
<accession>A0A7S4ET97</accession>
<dbReference type="AlphaFoldDB" id="A0A7S4ET97"/>
<dbReference type="PANTHER" id="PTHR31906">
    <property type="entry name" value="PLASTID-LIPID-ASSOCIATED PROTEIN 4, CHLOROPLASTIC-RELATED"/>
    <property type="match status" value="1"/>
</dbReference>
<name>A0A7S4ET97_CHRCT</name>
<proteinExistence type="predicted"/>
<gene>
    <name evidence="5" type="ORF">PCAR00345_LOCUS3859</name>
</gene>
<organism evidence="5">
    <name type="scientific">Chrysotila carterae</name>
    <name type="common">Marine alga</name>
    <name type="synonym">Syracosphaera carterae</name>
    <dbReference type="NCBI Taxonomy" id="13221"/>
    <lineage>
        <taxon>Eukaryota</taxon>
        <taxon>Haptista</taxon>
        <taxon>Haptophyta</taxon>
        <taxon>Prymnesiophyceae</taxon>
        <taxon>Isochrysidales</taxon>
        <taxon>Isochrysidaceae</taxon>
        <taxon>Chrysotila</taxon>
    </lineage>
</organism>
<feature type="signal peptide" evidence="3">
    <location>
        <begin position="1"/>
        <end position="16"/>
    </location>
</feature>
<feature type="chain" id="PRO_5030733882" description="Plastid lipid-associated protein/fibrillin conserved domain-containing protein" evidence="3">
    <location>
        <begin position="17"/>
        <end position="273"/>
    </location>
</feature>
<evidence type="ECO:0000313" key="5">
    <source>
        <dbReference type="EMBL" id="CAE0751274.1"/>
    </source>
</evidence>
<dbReference type="Pfam" id="PF04755">
    <property type="entry name" value="PAP_fibrillin"/>
    <property type="match status" value="1"/>
</dbReference>
<evidence type="ECO:0000256" key="3">
    <source>
        <dbReference type="SAM" id="SignalP"/>
    </source>
</evidence>
<dbReference type="EMBL" id="HBIZ01006757">
    <property type="protein sequence ID" value="CAE0751274.1"/>
    <property type="molecule type" value="Transcribed_RNA"/>
</dbReference>
<keyword evidence="2" id="KW-0934">Plastid</keyword>
<reference evidence="5" key="1">
    <citation type="submission" date="2021-01" db="EMBL/GenBank/DDBJ databases">
        <authorList>
            <person name="Corre E."/>
            <person name="Pelletier E."/>
            <person name="Niang G."/>
            <person name="Scheremetjew M."/>
            <person name="Finn R."/>
            <person name="Kale V."/>
            <person name="Holt S."/>
            <person name="Cochrane G."/>
            <person name="Meng A."/>
            <person name="Brown T."/>
            <person name="Cohen L."/>
        </authorList>
    </citation>
    <scope>NUCLEOTIDE SEQUENCE</scope>
    <source>
        <strain evidence="5">CCMP645</strain>
    </source>
</reference>
<dbReference type="InterPro" id="IPR039633">
    <property type="entry name" value="PAP"/>
</dbReference>
<feature type="domain" description="Plastid lipid-associated protein/fibrillin conserved" evidence="4">
    <location>
        <begin position="100"/>
        <end position="263"/>
    </location>
</feature>
<evidence type="ECO:0000256" key="1">
    <source>
        <dbReference type="ARBA" id="ARBA00004474"/>
    </source>
</evidence>
<evidence type="ECO:0000256" key="2">
    <source>
        <dbReference type="ARBA" id="ARBA00022640"/>
    </source>
</evidence>
<comment type="subcellular location">
    <subcellularLocation>
        <location evidence="1">Plastid</location>
    </subcellularLocation>
</comment>